<protein>
    <submittedName>
        <fullName evidence="1">Uncharacterized protein</fullName>
    </submittedName>
</protein>
<accession>A0A383AVN1</accession>
<dbReference type="AlphaFoldDB" id="A0A383AVN1"/>
<name>A0A383AVN1_9ZZZZ</name>
<sequence length="28" mass="3124">MTMPKSFIQISDSHIDDEKLVMGVDSQA</sequence>
<proteinExistence type="predicted"/>
<gene>
    <name evidence="1" type="ORF">METZ01_LOCUS464062</name>
</gene>
<reference evidence="1" key="1">
    <citation type="submission" date="2018-05" db="EMBL/GenBank/DDBJ databases">
        <authorList>
            <person name="Lanie J.A."/>
            <person name="Ng W.-L."/>
            <person name="Kazmierczak K.M."/>
            <person name="Andrzejewski T.M."/>
            <person name="Davidsen T.M."/>
            <person name="Wayne K.J."/>
            <person name="Tettelin H."/>
            <person name="Glass J.I."/>
            <person name="Rusch D."/>
            <person name="Podicherti R."/>
            <person name="Tsui H.-C.T."/>
            <person name="Winkler M.E."/>
        </authorList>
    </citation>
    <scope>NUCLEOTIDE SEQUENCE</scope>
</reference>
<feature type="non-terminal residue" evidence="1">
    <location>
        <position position="28"/>
    </location>
</feature>
<organism evidence="1">
    <name type="scientific">marine metagenome</name>
    <dbReference type="NCBI Taxonomy" id="408172"/>
    <lineage>
        <taxon>unclassified sequences</taxon>
        <taxon>metagenomes</taxon>
        <taxon>ecological metagenomes</taxon>
    </lineage>
</organism>
<evidence type="ECO:0000313" key="1">
    <source>
        <dbReference type="EMBL" id="SVE11208.1"/>
    </source>
</evidence>
<dbReference type="EMBL" id="UINC01194896">
    <property type="protein sequence ID" value="SVE11208.1"/>
    <property type="molecule type" value="Genomic_DNA"/>
</dbReference>